<dbReference type="PANTHER" id="PTHR12420:SF47">
    <property type="entry name" value="PHD FINGER PROTEIN 7"/>
    <property type="match status" value="1"/>
</dbReference>
<protein>
    <submittedName>
        <fullName evidence="5">G2E3 ligase</fullName>
    </submittedName>
</protein>
<evidence type="ECO:0000256" key="1">
    <source>
        <dbReference type="ARBA" id="ARBA00022723"/>
    </source>
</evidence>
<proteinExistence type="predicted"/>
<reference evidence="5 6" key="1">
    <citation type="submission" date="2019-09" db="EMBL/GenBank/DDBJ databases">
        <title>Bird 10,000 Genomes (B10K) Project - Family phase.</title>
        <authorList>
            <person name="Zhang G."/>
        </authorList>
    </citation>
    <scope>NUCLEOTIDE SEQUENCE [LARGE SCALE GENOMIC DNA]</scope>
    <source>
        <strain evidence="5">B10K-DU-001-16</strain>
        <tissue evidence="5">Muscle</tissue>
    </source>
</reference>
<feature type="non-terminal residue" evidence="5">
    <location>
        <position position="133"/>
    </location>
</feature>
<evidence type="ECO:0000256" key="3">
    <source>
        <dbReference type="ARBA" id="ARBA00022833"/>
    </source>
</evidence>
<feature type="domain" description="PHD-type" evidence="4">
    <location>
        <begin position="1"/>
        <end position="50"/>
    </location>
</feature>
<keyword evidence="5" id="KW-0436">Ligase</keyword>
<organism evidence="5 6">
    <name type="scientific">Bucco capensis</name>
    <name type="common">collared puffbird</name>
    <dbReference type="NCBI Taxonomy" id="135168"/>
    <lineage>
        <taxon>Eukaryota</taxon>
        <taxon>Metazoa</taxon>
        <taxon>Chordata</taxon>
        <taxon>Craniata</taxon>
        <taxon>Vertebrata</taxon>
        <taxon>Euteleostomi</taxon>
        <taxon>Archelosauria</taxon>
        <taxon>Archosauria</taxon>
        <taxon>Dinosauria</taxon>
        <taxon>Saurischia</taxon>
        <taxon>Theropoda</taxon>
        <taxon>Coelurosauria</taxon>
        <taxon>Aves</taxon>
        <taxon>Neognathae</taxon>
        <taxon>Neoaves</taxon>
        <taxon>Telluraves</taxon>
        <taxon>Coraciimorphae</taxon>
        <taxon>Piciformes</taxon>
        <taxon>Bucconidae</taxon>
        <taxon>Bucco</taxon>
    </lineage>
</organism>
<evidence type="ECO:0000313" key="6">
    <source>
        <dbReference type="Proteomes" id="UP000534107"/>
    </source>
</evidence>
<gene>
    <name evidence="5" type="primary">G2e3_3</name>
    <name evidence="5" type="ORF">BUCCAP_R11674</name>
</gene>
<dbReference type="Proteomes" id="UP000534107">
    <property type="component" value="Unassembled WGS sequence"/>
</dbReference>
<name>A0A7K9I7H3_9PICI</name>
<keyword evidence="3" id="KW-0862">Zinc</keyword>
<dbReference type="GO" id="GO:0005634">
    <property type="term" value="C:nucleus"/>
    <property type="evidence" value="ECO:0007669"/>
    <property type="project" value="TreeGrafter"/>
</dbReference>
<accession>A0A7K9I7H3</accession>
<dbReference type="InterPro" id="IPR051188">
    <property type="entry name" value="PHD-type_Zinc_Finger"/>
</dbReference>
<evidence type="ECO:0000259" key="4">
    <source>
        <dbReference type="PROSITE" id="PS51805"/>
    </source>
</evidence>
<dbReference type="OrthoDB" id="512616at2759"/>
<dbReference type="InterPro" id="IPR013083">
    <property type="entry name" value="Znf_RING/FYVE/PHD"/>
</dbReference>
<keyword evidence="1" id="KW-0479">Metal-binding</keyword>
<dbReference type="GO" id="GO:0008270">
    <property type="term" value="F:zinc ion binding"/>
    <property type="evidence" value="ECO:0007669"/>
    <property type="project" value="UniProtKB-KW"/>
</dbReference>
<dbReference type="GO" id="GO:0016874">
    <property type="term" value="F:ligase activity"/>
    <property type="evidence" value="ECO:0007669"/>
    <property type="project" value="UniProtKB-KW"/>
</dbReference>
<feature type="non-terminal residue" evidence="5">
    <location>
        <position position="1"/>
    </location>
</feature>
<evidence type="ECO:0000256" key="2">
    <source>
        <dbReference type="ARBA" id="ARBA00022771"/>
    </source>
</evidence>
<keyword evidence="6" id="KW-1185">Reference proteome</keyword>
<dbReference type="Pfam" id="PF13771">
    <property type="entry name" value="zf-HC5HC2H"/>
    <property type="match status" value="1"/>
</dbReference>
<dbReference type="PROSITE" id="PS51805">
    <property type="entry name" value="EPHD"/>
    <property type="match status" value="1"/>
</dbReference>
<dbReference type="AlphaFoldDB" id="A0A7K9I7H3"/>
<dbReference type="InterPro" id="IPR034732">
    <property type="entry name" value="EPHD"/>
</dbReference>
<evidence type="ECO:0000313" key="5">
    <source>
        <dbReference type="EMBL" id="NXH22019.1"/>
    </source>
</evidence>
<keyword evidence="2" id="KW-0863">Zinc-finger</keyword>
<dbReference type="EMBL" id="VWZO01020720">
    <property type="protein sequence ID" value="NXH22019.1"/>
    <property type="molecule type" value="Genomic_DNA"/>
</dbReference>
<sequence length="133" mass="15115">QDCFVCHQHGATIKCREPGCQRHFHYPCAKKARCITQYFAPYSSFCSDHCLQQSVESTPEDKTDCLVSLKTVEGGTSYSNLVCPTCKHAWFHRDCIQGQALSAGNTCFQCAPCRDKDLFQEEMLRMGIRIPKR</sequence>
<dbReference type="Gene3D" id="3.30.40.10">
    <property type="entry name" value="Zinc/RING finger domain, C3HC4 (zinc finger)"/>
    <property type="match status" value="1"/>
</dbReference>
<dbReference type="PANTHER" id="PTHR12420">
    <property type="entry name" value="PHD FINGER PROTEIN"/>
    <property type="match status" value="1"/>
</dbReference>
<comment type="caution">
    <text evidence="5">The sequence shown here is derived from an EMBL/GenBank/DDBJ whole genome shotgun (WGS) entry which is preliminary data.</text>
</comment>